<feature type="region of interest" description="Disordered" evidence="5">
    <location>
        <begin position="90"/>
        <end position="111"/>
    </location>
</feature>
<keyword evidence="3 6" id="KW-1133">Transmembrane helix</keyword>
<keyword evidence="9" id="KW-1185">Reference proteome</keyword>
<evidence type="ECO:0000256" key="2">
    <source>
        <dbReference type="ARBA" id="ARBA00022692"/>
    </source>
</evidence>
<dbReference type="GO" id="GO:0005886">
    <property type="term" value="C:plasma membrane"/>
    <property type="evidence" value="ECO:0007669"/>
    <property type="project" value="InterPro"/>
</dbReference>
<comment type="caution">
    <text evidence="8">The sequence shown here is derived from an EMBL/GenBank/DDBJ whole genome shotgun (WGS) entry which is preliminary data.</text>
</comment>
<evidence type="ECO:0000313" key="9">
    <source>
        <dbReference type="Proteomes" id="UP000241158"/>
    </source>
</evidence>
<gene>
    <name evidence="8" type="ORF">CU100_03215</name>
</gene>
<evidence type="ECO:0000256" key="6">
    <source>
        <dbReference type="SAM" id="Phobius"/>
    </source>
</evidence>
<reference evidence="9" key="1">
    <citation type="submission" date="2017-11" db="EMBL/GenBank/DDBJ databases">
        <authorList>
            <person name="Kuznetsova I."/>
            <person name="Sazanova A."/>
            <person name="Chirak E."/>
            <person name="Safronova V."/>
            <person name="Willems A."/>
        </authorList>
    </citation>
    <scope>NUCLEOTIDE SEQUENCE [LARGE SCALE GENOMIC DNA]</scope>
    <source>
        <strain evidence="9">PEPV15</strain>
    </source>
</reference>
<sequence>MMISRIVIVLILVPLAVILIALSVANRQAISFTIDPFNPGNPDLSYSAPLFVWLFAALILGLMLGSFATWYNQGKHRKLARQRKLEAELLRKEARKSSAESTSTPNLPSLH</sequence>
<dbReference type="Proteomes" id="UP000241158">
    <property type="component" value="Unassembled WGS sequence"/>
</dbReference>
<feature type="compositionally biased region" description="Polar residues" evidence="5">
    <location>
        <begin position="99"/>
        <end position="111"/>
    </location>
</feature>
<evidence type="ECO:0000259" key="7">
    <source>
        <dbReference type="Pfam" id="PF06305"/>
    </source>
</evidence>
<dbReference type="AlphaFoldDB" id="A0A2P7AZY6"/>
<feature type="domain" description="Lipopolysaccharide assembly protein A" evidence="7">
    <location>
        <begin position="47"/>
        <end position="93"/>
    </location>
</feature>
<keyword evidence="1" id="KW-1003">Cell membrane</keyword>
<accession>A0A2P7AZY6</accession>
<name>A0A2P7AZY6_9HYPH</name>
<proteinExistence type="predicted"/>
<keyword evidence="4 6" id="KW-0472">Membrane</keyword>
<protein>
    <submittedName>
        <fullName evidence="8">DUF1049 domain-containing protein</fullName>
    </submittedName>
</protein>
<feature type="transmembrane region" description="Helical" evidence="6">
    <location>
        <begin position="51"/>
        <end position="71"/>
    </location>
</feature>
<dbReference type="Pfam" id="PF06305">
    <property type="entry name" value="LapA_dom"/>
    <property type="match status" value="1"/>
</dbReference>
<dbReference type="InterPro" id="IPR010445">
    <property type="entry name" value="LapA_dom"/>
</dbReference>
<evidence type="ECO:0000256" key="4">
    <source>
        <dbReference type="ARBA" id="ARBA00023136"/>
    </source>
</evidence>
<keyword evidence="2 6" id="KW-0812">Transmembrane</keyword>
<dbReference type="OrthoDB" id="7868067at2"/>
<evidence type="ECO:0000313" key="8">
    <source>
        <dbReference type="EMBL" id="PSH59786.1"/>
    </source>
</evidence>
<dbReference type="EMBL" id="PGGN01000001">
    <property type="protein sequence ID" value="PSH59786.1"/>
    <property type="molecule type" value="Genomic_DNA"/>
</dbReference>
<evidence type="ECO:0000256" key="5">
    <source>
        <dbReference type="SAM" id="MobiDB-lite"/>
    </source>
</evidence>
<organism evidence="8 9">
    <name type="scientific">Phyllobacterium endophyticum</name>
    <dbReference type="NCBI Taxonomy" id="1149773"/>
    <lineage>
        <taxon>Bacteria</taxon>
        <taxon>Pseudomonadati</taxon>
        <taxon>Pseudomonadota</taxon>
        <taxon>Alphaproteobacteria</taxon>
        <taxon>Hyphomicrobiales</taxon>
        <taxon>Phyllobacteriaceae</taxon>
        <taxon>Phyllobacterium</taxon>
    </lineage>
</organism>
<evidence type="ECO:0000256" key="3">
    <source>
        <dbReference type="ARBA" id="ARBA00022989"/>
    </source>
</evidence>
<evidence type="ECO:0000256" key="1">
    <source>
        <dbReference type="ARBA" id="ARBA00022475"/>
    </source>
</evidence>